<name>A0ABW9QST1_9ACTN</name>
<protein>
    <submittedName>
        <fullName evidence="2">LysM peptidoglycan-binding domain-containing protein</fullName>
    </submittedName>
</protein>
<dbReference type="Proteomes" id="UP000437736">
    <property type="component" value="Unassembled WGS sequence"/>
</dbReference>
<keyword evidence="3" id="KW-1185">Reference proteome</keyword>
<feature type="non-terminal residue" evidence="2">
    <location>
        <position position="118"/>
    </location>
</feature>
<dbReference type="PROSITE" id="PS51782">
    <property type="entry name" value="LYSM"/>
    <property type="match status" value="1"/>
</dbReference>
<evidence type="ECO:0000313" key="2">
    <source>
        <dbReference type="EMBL" id="MST32890.1"/>
    </source>
</evidence>
<dbReference type="SMART" id="SM00257">
    <property type="entry name" value="LysM"/>
    <property type="match status" value="1"/>
</dbReference>
<dbReference type="Gene3D" id="3.10.350.10">
    <property type="entry name" value="LysM domain"/>
    <property type="match status" value="1"/>
</dbReference>
<comment type="caution">
    <text evidence="2">The sequence shown here is derived from an EMBL/GenBank/DDBJ whole genome shotgun (WGS) entry which is preliminary data.</text>
</comment>
<gene>
    <name evidence="2" type="ORF">GHK86_09185</name>
</gene>
<feature type="domain" description="LysM" evidence="1">
    <location>
        <begin position="72"/>
        <end position="116"/>
    </location>
</feature>
<proteinExistence type="predicted"/>
<dbReference type="Pfam" id="PF01476">
    <property type="entry name" value="LysM"/>
    <property type="match status" value="1"/>
</dbReference>
<evidence type="ECO:0000259" key="1">
    <source>
        <dbReference type="PROSITE" id="PS51782"/>
    </source>
</evidence>
<dbReference type="SUPFAM" id="SSF54106">
    <property type="entry name" value="LysM domain"/>
    <property type="match status" value="1"/>
</dbReference>
<reference evidence="2 3" key="1">
    <citation type="submission" date="2019-11" db="EMBL/GenBank/DDBJ databases">
        <title>Acidiferrimicrobium australis gen. nov., sp. nov., an acidophilic and obligately heterotrophic, member of the Actinobacteria that catalyses dissimilatory oxido- reduction of iron isolated from metal-rich acidic water in Chile.</title>
        <authorList>
            <person name="Gonzalez D."/>
            <person name="Huber K."/>
            <person name="Hedrich S."/>
            <person name="Rojas-Villalobos C."/>
            <person name="Quatrini R."/>
            <person name="Dinamarca M.A."/>
            <person name="Schwarz A."/>
            <person name="Canales C."/>
            <person name="Nancucheo I."/>
        </authorList>
    </citation>
    <scope>NUCLEOTIDE SEQUENCE [LARGE SCALE GENOMIC DNA]</scope>
    <source>
        <strain evidence="2 3">USS-CCA1</strain>
    </source>
</reference>
<dbReference type="InterPro" id="IPR018392">
    <property type="entry name" value="LysM"/>
</dbReference>
<dbReference type="CDD" id="cd00118">
    <property type="entry name" value="LysM"/>
    <property type="match status" value="1"/>
</dbReference>
<evidence type="ECO:0000313" key="3">
    <source>
        <dbReference type="Proteomes" id="UP000437736"/>
    </source>
</evidence>
<dbReference type="EMBL" id="WJHE01000422">
    <property type="protein sequence ID" value="MST32890.1"/>
    <property type="molecule type" value="Genomic_DNA"/>
</dbReference>
<organism evidence="2 3">
    <name type="scientific">Acidiferrimicrobium australe</name>
    <dbReference type="NCBI Taxonomy" id="2664430"/>
    <lineage>
        <taxon>Bacteria</taxon>
        <taxon>Bacillati</taxon>
        <taxon>Actinomycetota</taxon>
        <taxon>Acidimicrobiia</taxon>
        <taxon>Acidimicrobiales</taxon>
        <taxon>Acidimicrobiaceae</taxon>
        <taxon>Acidiferrimicrobium</taxon>
    </lineage>
</organism>
<sequence length="118" mass="13187">MGAARRANPSSVPREPRCGRRWLPVRSARPTRERKRLLKRALISVAVTTAAVSMTAAPAMAATLPKAVHHVRTYQVRRDDTYWAISHRYGVTMQDLAAFNHANLWGTLYAGTVLRIPP</sequence>
<accession>A0ABW9QST1</accession>
<dbReference type="InterPro" id="IPR036779">
    <property type="entry name" value="LysM_dom_sf"/>
</dbReference>